<protein>
    <submittedName>
        <fullName evidence="3">C39 family peptidase</fullName>
    </submittedName>
</protein>
<sequence>MHIYKIQLLNIINWEIMSKVAKRIIITLVCILGLCSLILLNHQNGKIKLDDDQHIELVKHHGHILAYDKQKHLHLRDVIVIKKQNRYYFNQNGYLYEVVLHHRWYSQLNQGAPQGCEGTALQIVASCVNRNLNLHQIYQHIGYSWHTNPNEEFYGDPFAKGTNKKSETVCATPMTNKLKHRLPQIQDLTGANTQKIIQEIQAGYGVVTWGNYHWKLTGHHHNMYHVMAIVGYKPGKFLISDPYAYHKREYWLSMKRWSKVNQKMQGKGWKTPQRMNLTIH</sequence>
<reference evidence="3" key="2">
    <citation type="journal article" date="2021" name="PeerJ">
        <title>Extensive microbial diversity within the chicken gut microbiome revealed by metagenomics and culture.</title>
        <authorList>
            <person name="Gilroy R."/>
            <person name="Ravi A."/>
            <person name="Getino M."/>
            <person name="Pursley I."/>
            <person name="Horton D.L."/>
            <person name="Alikhan N.F."/>
            <person name="Baker D."/>
            <person name="Gharbi K."/>
            <person name="Hall N."/>
            <person name="Watson M."/>
            <person name="Adriaenssens E.M."/>
            <person name="Foster-Nyarko E."/>
            <person name="Jarju S."/>
            <person name="Secka A."/>
            <person name="Antonio M."/>
            <person name="Oren A."/>
            <person name="Chaudhuri R.R."/>
            <person name="La Ragione R."/>
            <person name="Hildebrand F."/>
            <person name="Pallen M.J."/>
        </authorList>
    </citation>
    <scope>NUCLEOTIDE SEQUENCE</scope>
    <source>
        <strain evidence="3">C6-149</strain>
    </source>
</reference>
<dbReference type="InterPro" id="IPR039564">
    <property type="entry name" value="Peptidase_C39-like"/>
</dbReference>
<dbReference type="PANTHER" id="PTHR37806">
    <property type="entry name" value="LMO0724 PROTEIN"/>
    <property type="match status" value="1"/>
</dbReference>
<feature type="transmembrane region" description="Helical" evidence="1">
    <location>
        <begin position="20"/>
        <end position="40"/>
    </location>
</feature>
<evidence type="ECO:0000259" key="2">
    <source>
        <dbReference type="Pfam" id="PF13529"/>
    </source>
</evidence>
<dbReference type="Gene3D" id="3.90.70.10">
    <property type="entry name" value="Cysteine proteinases"/>
    <property type="match status" value="1"/>
</dbReference>
<feature type="domain" description="Peptidase C39-like" evidence="2">
    <location>
        <begin position="104"/>
        <end position="243"/>
    </location>
</feature>
<keyword evidence="1" id="KW-0812">Transmembrane</keyword>
<dbReference type="EMBL" id="JADIMP010000059">
    <property type="protein sequence ID" value="MBO8441531.1"/>
    <property type="molecule type" value="Genomic_DNA"/>
</dbReference>
<dbReference type="Proteomes" id="UP000823614">
    <property type="component" value="Unassembled WGS sequence"/>
</dbReference>
<gene>
    <name evidence="3" type="ORF">IAA89_03685</name>
</gene>
<evidence type="ECO:0000256" key="1">
    <source>
        <dbReference type="SAM" id="Phobius"/>
    </source>
</evidence>
<proteinExistence type="predicted"/>
<evidence type="ECO:0000313" key="4">
    <source>
        <dbReference type="Proteomes" id="UP000823614"/>
    </source>
</evidence>
<reference evidence="3" key="1">
    <citation type="submission" date="2020-10" db="EMBL/GenBank/DDBJ databases">
        <authorList>
            <person name="Gilroy R."/>
        </authorList>
    </citation>
    <scope>NUCLEOTIDE SEQUENCE</scope>
    <source>
        <strain evidence="3">C6-149</strain>
    </source>
</reference>
<organism evidence="3 4">
    <name type="scientific">Candidatus Gallilactobacillus intestinavium</name>
    <dbReference type="NCBI Taxonomy" id="2840838"/>
    <lineage>
        <taxon>Bacteria</taxon>
        <taxon>Bacillati</taxon>
        <taxon>Bacillota</taxon>
        <taxon>Bacilli</taxon>
        <taxon>Lactobacillales</taxon>
        <taxon>Lactobacillaceae</taxon>
        <taxon>Lactobacillaceae incertae sedis</taxon>
        <taxon>Candidatus Gallilactobacillus</taxon>
    </lineage>
</organism>
<comment type="caution">
    <text evidence="3">The sequence shown here is derived from an EMBL/GenBank/DDBJ whole genome shotgun (WGS) entry which is preliminary data.</text>
</comment>
<keyword evidence="1" id="KW-1133">Transmembrane helix</keyword>
<name>A0A9D9E5H3_9LACO</name>
<dbReference type="PANTHER" id="PTHR37806:SF1">
    <property type="entry name" value="PEPTIDASE C39-LIKE DOMAIN-CONTAINING PROTEIN"/>
    <property type="match status" value="1"/>
</dbReference>
<accession>A0A9D9E5H3</accession>
<dbReference type="Pfam" id="PF13529">
    <property type="entry name" value="Peptidase_C39_2"/>
    <property type="match status" value="1"/>
</dbReference>
<dbReference type="AlphaFoldDB" id="A0A9D9E5H3"/>
<evidence type="ECO:0000313" key="3">
    <source>
        <dbReference type="EMBL" id="MBO8441531.1"/>
    </source>
</evidence>
<keyword evidence="1" id="KW-0472">Membrane</keyword>